<evidence type="ECO:0000313" key="3">
    <source>
        <dbReference type="Proteomes" id="UP001470230"/>
    </source>
</evidence>
<keyword evidence="1" id="KW-0812">Transmembrane</keyword>
<proteinExistence type="predicted"/>
<keyword evidence="1" id="KW-1133">Transmembrane helix</keyword>
<protein>
    <submittedName>
        <fullName evidence="2">Uncharacterized protein</fullName>
    </submittedName>
</protein>
<feature type="transmembrane region" description="Helical" evidence="1">
    <location>
        <begin position="34"/>
        <end position="58"/>
    </location>
</feature>
<sequence length="199" mass="23233">MEFLESYKSIKMMLLNESDDQKELQKARVQIGKAICLTYEVITLFSNISFLSEGIWLAAVGDSQMKYSKMLFISVFLLVYIFPSIVPKKVKRTANLALIFISDILILLYSLNYLGKSYQENAQLLLKKIFDENKETTLINQFNLQYELQIHTTTLEMVIEGYVFDRTMKMSLLNILLIIVVTAFQIYYNYITRPKKKTQ</sequence>
<feature type="transmembrane region" description="Helical" evidence="1">
    <location>
        <begin position="70"/>
        <end position="86"/>
    </location>
</feature>
<dbReference type="EMBL" id="JAPFFF010000007">
    <property type="protein sequence ID" value="KAK8886012.1"/>
    <property type="molecule type" value="Genomic_DNA"/>
</dbReference>
<feature type="transmembrane region" description="Helical" evidence="1">
    <location>
        <begin position="93"/>
        <end position="111"/>
    </location>
</feature>
<evidence type="ECO:0000256" key="1">
    <source>
        <dbReference type="SAM" id="Phobius"/>
    </source>
</evidence>
<keyword evidence="1" id="KW-0472">Membrane</keyword>
<dbReference type="Proteomes" id="UP001470230">
    <property type="component" value="Unassembled WGS sequence"/>
</dbReference>
<feature type="transmembrane region" description="Helical" evidence="1">
    <location>
        <begin position="172"/>
        <end position="191"/>
    </location>
</feature>
<accession>A0ABR2K4G5</accession>
<gene>
    <name evidence="2" type="ORF">M9Y10_041471</name>
</gene>
<name>A0ABR2K4G5_9EUKA</name>
<evidence type="ECO:0000313" key="2">
    <source>
        <dbReference type="EMBL" id="KAK8886012.1"/>
    </source>
</evidence>
<comment type="caution">
    <text evidence="2">The sequence shown here is derived from an EMBL/GenBank/DDBJ whole genome shotgun (WGS) entry which is preliminary data.</text>
</comment>
<reference evidence="2 3" key="1">
    <citation type="submission" date="2024-04" db="EMBL/GenBank/DDBJ databases">
        <title>Tritrichomonas musculus Genome.</title>
        <authorList>
            <person name="Alves-Ferreira E."/>
            <person name="Grigg M."/>
            <person name="Lorenzi H."/>
            <person name="Galac M."/>
        </authorList>
    </citation>
    <scope>NUCLEOTIDE SEQUENCE [LARGE SCALE GENOMIC DNA]</scope>
    <source>
        <strain evidence="2 3">EAF2021</strain>
    </source>
</reference>
<keyword evidence="3" id="KW-1185">Reference proteome</keyword>
<organism evidence="2 3">
    <name type="scientific">Tritrichomonas musculus</name>
    <dbReference type="NCBI Taxonomy" id="1915356"/>
    <lineage>
        <taxon>Eukaryota</taxon>
        <taxon>Metamonada</taxon>
        <taxon>Parabasalia</taxon>
        <taxon>Tritrichomonadida</taxon>
        <taxon>Tritrichomonadidae</taxon>
        <taxon>Tritrichomonas</taxon>
    </lineage>
</organism>